<dbReference type="PANTHER" id="PTHR46007">
    <property type="entry name" value="MEDIATOR OF RNA POLYMERASE II TRANSCRIPTION SUBUNIT 12"/>
    <property type="match status" value="1"/>
</dbReference>
<dbReference type="Proteomes" id="UP001054857">
    <property type="component" value="Unassembled WGS sequence"/>
</dbReference>
<evidence type="ECO:0000313" key="4">
    <source>
        <dbReference type="Proteomes" id="UP001054857"/>
    </source>
</evidence>
<dbReference type="InterPro" id="IPR011320">
    <property type="entry name" value="RNase_H1_N"/>
</dbReference>
<feature type="compositionally biased region" description="Low complexity" evidence="1">
    <location>
        <begin position="252"/>
        <end position="271"/>
    </location>
</feature>
<feature type="compositionally biased region" description="Low complexity" evidence="1">
    <location>
        <begin position="653"/>
        <end position="672"/>
    </location>
</feature>
<evidence type="ECO:0000256" key="1">
    <source>
        <dbReference type="SAM" id="MobiDB-lite"/>
    </source>
</evidence>
<feature type="region of interest" description="Disordered" evidence="1">
    <location>
        <begin position="293"/>
        <end position="387"/>
    </location>
</feature>
<organism evidence="3 4">
    <name type="scientific">Astrephomene gubernaculifera</name>
    <dbReference type="NCBI Taxonomy" id="47775"/>
    <lineage>
        <taxon>Eukaryota</taxon>
        <taxon>Viridiplantae</taxon>
        <taxon>Chlorophyta</taxon>
        <taxon>core chlorophytes</taxon>
        <taxon>Chlorophyceae</taxon>
        <taxon>CS clade</taxon>
        <taxon>Chlamydomonadales</taxon>
        <taxon>Astrephomenaceae</taxon>
        <taxon>Astrephomene</taxon>
    </lineage>
</organism>
<dbReference type="AlphaFoldDB" id="A0AAD3E0G1"/>
<feature type="compositionally biased region" description="Low complexity" evidence="1">
    <location>
        <begin position="135"/>
        <end position="160"/>
    </location>
</feature>
<dbReference type="SMART" id="SM00384">
    <property type="entry name" value="AT_hook"/>
    <property type="match status" value="2"/>
</dbReference>
<dbReference type="InterPro" id="IPR037056">
    <property type="entry name" value="RNase_H1_N_sf"/>
</dbReference>
<feature type="compositionally biased region" description="Low complexity" evidence="1">
    <location>
        <begin position="334"/>
        <end position="344"/>
    </location>
</feature>
<feature type="compositionally biased region" description="Basic and acidic residues" evidence="1">
    <location>
        <begin position="299"/>
        <end position="311"/>
    </location>
</feature>
<feature type="compositionally biased region" description="Low complexity" evidence="1">
    <location>
        <begin position="557"/>
        <end position="567"/>
    </location>
</feature>
<feature type="region of interest" description="Disordered" evidence="1">
    <location>
        <begin position="134"/>
        <end position="160"/>
    </location>
</feature>
<dbReference type="GO" id="GO:0003713">
    <property type="term" value="F:transcription coactivator activity"/>
    <property type="evidence" value="ECO:0007669"/>
    <property type="project" value="TreeGrafter"/>
</dbReference>
<feature type="compositionally biased region" description="Polar residues" evidence="1">
    <location>
        <begin position="314"/>
        <end position="325"/>
    </location>
</feature>
<sequence>MSAASTGIAASTGLAHGRCCNGTAQAAPFCGRHATTQLWHSGPSSSQLLGIPSRCLVVSHARRKVYAVVEPAAARGVYRIWSQVRELVEGVSNALHKGFASEAAAFRWIEEQVNLEMKRDAELDDLREQLQNIISPSPETPSSAASATQSEAAAAAEVTDAGPRPYEASATVLEVPSQPSRTYYRKWYAVRFVDGGYPGVYGNWEEAQAAIRGRYAEHRSFDTYAKAVTYAFGQEYAEQMCGQAVQQQQQQTPQQQYEQQHLPQQQLAHQQPTDLSPGAATTDIHDAYAMPAAAQPHHSAVEQHHGQHHPEPQYGNNTYDSNTYDIHNHHHHTTQYGHQQQQHTYRAPEQYPESSGSEGSSSWAVGTTVSPSTHHSQQAESLEPSAPSFWPTMLLPWQQQHHPPPAAPQFALAAGAVAPVDLQQVWNPGWNAGARSSSNSGGGRGRSGVTSRPPLLPAAPLMTAPMPPSAQPASPPARVRPGSGHAWSAGVSGQQQQQPALHLDASSPHDPQQASHESCHQPTRGHQPQQQQQQQQGQSCSVPSDNGAAALPPDAPVGPSAASAAPSGPSPPPARRPRGRPRKQPAPAPSEPPGLPDSSSAAAATSASAPVAAAAGAAVALAPAAVAASTRAADPVSPAKRRRGRPRKSDVQAAAATVAAAATTESAPAVTSLPPAVQVPYSLESPHPGSRADPDLPSTRVRAVEQQAEARRRRRQATRAEQQAAEERQHLQEPLQLQELESSQQQQADAGVGCGTGEGRAAPPVASSGSDSSNTTPAVAVPAAAATVTAGSALACGGAQVARAKSAAARKRVLARAAPVRAPSPKTACAPSAAAAAPSSAAASQGSSKGGGRRSKGTGAGAVSANNTGKPKVSGPPTAPTGSAVPLSALDPRSLVRELMARRLCRRQPEQPQQQQDEQGQQGRRPQVERDERQEQPRRRQQQQQ</sequence>
<feature type="region of interest" description="Disordered" evidence="1">
    <location>
        <begin position="428"/>
        <end position="777"/>
    </location>
</feature>
<feature type="region of interest" description="Disordered" evidence="1">
    <location>
        <begin position="799"/>
        <end position="945"/>
    </location>
</feature>
<dbReference type="Pfam" id="PF01693">
    <property type="entry name" value="Cauli_VI"/>
    <property type="match status" value="2"/>
</dbReference>
<feature type="compositionally biased region" description="Basic and acidic residues" evidence="1">
    <location>
        <begin position="926"/>
        <end position="938"/>
    </location>
</feature>
<comment type="caution">
    <text evidence="3">The sequence shown here is derived from an EMBL/GenBank/DDBJ whole genome shotgun (WGS) entry which is preliminary data.</text>
</comment>
<dbReference type="EMBL" id="BMAR01000049">
    <property type="protein sequence ID" value="GFR51405.1"/>
    <property type="molecule type" value="Genomic_DNA"/>
</dbReference>
<reference evidence="3 4" key="1">
    <citation type="journal article" date="2021" name="Sci. Rep.">
        <title>Genome sequencing of the multicellular alga Astrephomene provides insights into convergent evolution of germ-soma differentiation.</title>
        <authorList>
            <person name="Yamashita S."/>
            <person name="Yamamoto K."/>
            <person name="Matsuzaki R."/>
            <person name="Suzuki S."/>
            <person name="Yamaguchi H."/>
            <person name="Hirooka S."/>
            <person name="Minakuchi Y."/>
            <person name="Miyagishima S."/>
            <person name="Kawachi M."/>
            <person name="Toyoda A."/>
            <person name="Nozaki H."/>
        </authorList>
    </citation>
    <scope>NUCLEOTIDE SEQUENCE [LARGE SCALE GENOMIC DNA]</scope>
    <source>
        <strain evidence="3 4">NIES-4017</strain>
    </source>
</reference>
<dbReference type="PANTHER" id="PTHR46007:SF8">
    <property type="entry name" value="C2H2-TYPE DOMAIN-CONTAINING PROTEIN"/>
    <property type="match status" value="1"/>
</dbReference>
<accession>A0AAD3E0G1</accession>
<feature type="domain" description="Ribonuclease H1 N-terminal" evidence="2">
    <location>
        <begin position="64"/>
        <end position="107"/>
    </location>
</feature>
<dbReference type="GO" id="GO:0045944">
    <property type="term" value="P:positive regulation of transcription by RNA polymerase II"/>
    <property type="evidence" value="ECO:0007669"/>
    <property type="project" value="TreeGrafter"/>
</dbReference>
<feature type="compositionally biased region" description="Low complexity" evidence="1">
    <location>
        <begin position="527"/>
        <end position="538"/>
    </location>
</feature>
<feature type="compositionally biased region" description="Polar residues" evidence="1">
    <location>
        <begin position="363"/>
        <end position="380"/>
    </location>
</feature>
<evidence type="ECO:0000313" key="3">
    <source>
        <dbReference type="EMBL" id="GFR51405.1"/>
    </source>
</evidence>
<protein>
    <recommendedName>
        <fullName evidence="2">Ribonuclease H1 N-terminal domain-containing protein</fullName>
    </recommendedName>
</protein>
<feature type="domain" description="Ribonuclease H1 N-terminal" evidence="2">
    <location>
        <begin position="186"/>
        <end position="229"/>
    </location>
</feature>
<dbReference type="Gene3D" id="3.40.970.10">
    <property type="entry name" value="Ribonuclease H1, N-terminal domain"/>
    <property type="match status" value="2"/>
</dbReference>
<feature type="compositionally biased region" description="Pro residues" evidence="1">
    <location>
        <begin position="465"/>
        <end position="475"/>
    </location>
</feature>
<dbReference type="InterPro" id="IPR017956">
    <property type="entry name" value="AT_hook_DNA-bd_motif"/>
</dbReference>
<dbReference type="SUPFAM" id="SSF55658">
    <property type="entry name" value="L9 N-domain-like"/>
    <property type="match status" value="1"/>
</dbReference>
<dbReference type="InterPro" id="IPR051647">
    <property type="entry name" value="Mediator_comp_sub12"/>
</dbReference>
<feature type="compositionally biased region" description="Low complexity" evidence="1">
    <location>
        <begin position="910"/>
        <end position="925"/>
    </location>
</feature>
<name>A0AAD3E0G1_9CHLO</name>
<gene>
    <name evidence="3" type="ORF">Agub_g13843</name>
</gene>
<dbReference type="GO" id="GO:0003677">
    <property type="term" value="F:DNA binding"/>
    <property type="evidence" value="ECO:0007669"/>
    <property type="project" value="InterPro"/>
</dbReference>
<dbReference type="PRINTS" id="PR00929">
    <property type="entry name" value="ATHOOK"/>
</dbReference>
<feature type="compositionally biased region" description="Low complexity" evidence="1">
    <location>
        <begin position="353"/>
        <end position="362"/>
    </location>
</feature>
<feature type="compositionally biased region" description="Polar residues" evidence="1">
    <location>
        <begin position="509"/>
        <end position="526"/>
    </location>
</feature>
<feature type="compositionally biased region" description="Pro residues" evidence="1">
    <location>
        <begin position="584"/>
        <end position="595"/>
    </location>
</feature>
<dbReference type="GO" id="GO:0016592">
    <property type="term" value="C:mediator complex"/>
    <property type="evidence" value="ECO:0007669"/>
    <property type="project" value="TreeGrafter"/>
</dbReference>
<proteinExistence type="predicted"/>
<dbReference type="InterPro" id="IPR009027">
    <property type="entry name" value="Ribosomal_bL9/RNase_H1_N"/>
</dbReference>
<feature type="region of interest" description="Disordered" evidence="1">
    <location>
        <begin position="252"/>
        <end position="281"/>
    </location>
</feature>
<keyword evidence="4" id="KW-1185">Reference proteome</keyword>
<feature type="compositionally biased region" description="Low complexity" evidence="1">
    <location>
        <begin position="596"/>
        <end position="633"/>
    </location>
</feature>
<feature type="compositionally biased region" description="Low complexity" evidence="1">
    <location>
        <begin position="732"/>
        <end position="747"/>
    </location>
</feature>
<feature type="compositionally biased region" description="Low complexity" evidence="1">
    <location>
        <begin position="815"/>
        <end position="847"/>
    </location>
</feature>
<evidence type="ECO:0000259" key="2">
    <source>
        <dbReference type="Pfam" id="PF01693"/>
    </source>
</evidence>